<feature type="compositionally biased region" description="Basic and acidic residues" evidence="1">
    <location>
        <begin position="41"/>
        <end position="57"/>
    </location>
</feature>
<sequence>MRRTRSAPASTWNRRRSRRNASSRTSSAAASRRSSGIPVRNSRESLRSRGQHGDDSSAPRWPPWPGASATLASDSTARSRNAAKAGSGSVAWPRLSRTAAAPMMVGSSLRSCRPGGGGGTTSAKVPATCAAARRSHVATRARPGQHAVLISSASTRAPAKPEHVEEQVVAQAADQVGAVDVVAGARRRDLLLRHGRVGRIHQRRQDMGRGNQNLVFLFCPRFCYRSPTIATPFCRVGVMFVFQDESSLQ</sequence>
<evidence type="ECO:0000313" key="2">
    <source>
        <dbReference type="EnsemblPlants" id="KQK90539"/>
    </source>
</evidence>
<evidence type="ECO:0000313" key="3">
    <source>
        <dbReference type="Proteomes" id="UP000004995"/>
    </source>
</evidence>
<dbReference type="EMBL" id="AGNK02005945">
    <property type="status" value="NOT_ANNOTATED_CDS"/>
    <property type="molecule type" value="Genomic_DNA"/>
</dbReference>
<keyword evidence="3" id="KW-1185">Reference proteome</keyword>
<name>K4AE72_SETIT</name>
<dbReference type="InParanoid" id="K4AE72"/>
<evidence type="ECO:0000256" key="1">
    <source>
        <dbReference type="SAM" id="MobiDB-lite"/>
    </source>
</evidence>
<dbReference type="AlphaFoldDB" id="K4AE72"/>
<protein>
    <submittedName>
        <fullName evidence="2">Uncharacterized protein</fullName>
    </submittedName>
</protein>
<accession>K4AE72</accession>
<feature type="region of interest" description="Disordered" evidence="1">
    <location>
        <begin position="1"/>
        <end position="90"/>
    </location>
</feature>
<dbReference type="Proteomes" id="UP000004995">
    <property type="component" value="Unassembled WGS sequence"/>
</dbReference>
<feature type="compositionally biased region" description="Low complexity" evidence="1">
    <location>
        <begin position="22"/>
        <end position="35"/>
    </location>
</feature>
<dbReference type="EnsemblPlants" id="KQK90539">
    <property type="protein sequence ID" value="KQK90539"/>
    <property type="gene ID" value="SETIT_037179mg"/>
</dbReference>
<reference evidence="3" key="1">
    <citation type="journal article" date="2012" name="Nat. Biotechnol.">
        <title>Reference genome sequence of the model plant Setaria.</title>
        <authorList>
            <person name="Bennetzen J.L."/>
            <person name="Schmutz J."/>
            <person name="Wang H."/>
            <person name="Percifield R."/>
            <person name="Hawkins J."/>
            <person name="Pontaroli A.C."/>
            <person name="Estep M."/>
            <person name="Feng L."/>
            <person name="Vaughn J.N."/>
            <person name="Grimwood J."/>
            <person name="Jenkins J."/>
            <person name="Barry K."/>
            <person name="Lindquist E."/>
            <person name="Hellsten U."/>
            <person name="Deshpande S."/>
            <person name="Wang X."/>
            <person name="Wu X."/>
            <person name="Mitros T."/>
            <person name="Triplett J."/>
            <person name="Yang X."/>
            <person name="Ye C.Y."/>
            <person name="Mauro-Herrera M."/>
            <person name="Wang L."/>
            <person name="Li P."/>
            <person name="Sharma M."/>
            <person name="Sharma R."/>
            <person name="Ronald P.C."/>
            <person name="Panaud O."/>
            <person name="Kellogg E.A."/>
            <person name="Brutnell T.P."/>
            <person name="Doust A.N."/>
            <person name="Tuskan G.A."/>
            <person name="Rokhsar D."/>
            <person name="Devos K.M."/>
        </authorList>
    </citation>
    <scope>NUCLEOTIDE SEQUENCE [LARGE SCALE GENOMIC DNA]</scope>
    <source>
        <strain evidence="3">cv. Yugu1</strain>
    </source>
</reference>
<dbReference type="HOGENOM" id="CLU_1117309_0_0_1"/>
<reference evidence="2" key="2">
    <citation type="submission" date="2018-08" db="UniProtKB">
        <authorList>
            <consortium name="EnsemblPlants"/>
        </authorList>
    </citation>
    <scope>IDENTIFICATION</scope>
    <source>
        <strain evidence="2">Yugu1</strain>
    </source>
</reference>
<feature type="compositionally biased region" description="Polar residues" evidence="1">
    <location>
        <begin position="70"/>
        <end position="79"/>
    </location>
</feature>
<organism evidence="2 3">
    <name type="scientific">Setaria italica</name>
    <name type="common">Foxtail millet</name>
    <name type="synonym">Panicum italicum</name>
    <dbReference type="NCBI Taxonomy" id="4555"/>
    <lineage>
        <taxon>Eukaryota</taxon>
        <taxon>Viridiplantae</taxon>
        <taxon>Streptophyta</taxon>
        <taxon>Embryophyta</taxon>
        <taxon>Tracheophyta</taxon>
        <taxon>Spermatophyta</taxon>
        <taxon>Magnoliopsida</taxon>
        <taxon>Liliopsida</taxon>
        <taxon>Poales</taxon>
        <taxon>Poaceae</taxon>
        <taxon>PACMAD clade</taxon>
        <taxon>Panicoideae</taxon>
        <taxon>Panicodae</taxon>
        <taxon>Paniceae</taxon>
        <taxon>Cenchrinae</taxon>
        <taxon>Setaria</taxon>
    </lineage>
</organism>
<proteinExistence type="predicted"/>
<dbReference type="Gramene" id="KQK90539">
    <property type="protein sequence ID" value="KQK90539"/>
    <property type="gene ID" value="SETIT_037179mg"/>
</dbReference>